<comment type="caution">
    <text evidence="1">The sequence shown here is derived from an EMBL/GenBank/DDBJ whole genome shotgun (WGS) entry which is preliminary data.</text>
</comment>
<proteinExistence type="predicted"/>
<accession>A0ABW7BGT8</accession>
<organism evidence="1 2">
    <name type="scientific">Streptomyces cinerochromogenes</name>
    <dbReference type="NCBI Taxonomy" id="66422"/>
    <lineage>
        <taxon>Bacteria</taxon>
        <taxon>Bacillati</taxon>
        <taxon>Actinomycetota</taxon>
        <taxon>Actinomycetes</taxon>
        <taxon>Kitasatosporales</taxon>
        <taxon>Streptomycetaceae</taxon>
        <taxon>Streptomyces</taxon>
    </lineage>
</organism>
<gene>
    <name evidence="1" type="ORF">ACGFZB_39330</name>
</gene>
<reference evidence="1 2" key="1">
    <citation type="submission" date="2024-10" db="EMBL/GenBank/DDBJ databases">
        <title>The Natural Products Discovery Center: Release of the First 8490 Sequenced Strains for Exploring Actinobacteria Biosynthetic Diversity.</title>
        <authorList>
            <person name="Kalkreuter E."/>
            <person name="Kautsar S.A."/>
            <person name="Yang D."/>
            <person name="Bader C.D."/>
            <person name="Teijaro C.N."/>
            <person name="Fluegel L."/>
            <person name="Davis C.M."/>
            <person name="Simpson J.R."/>
            <person name="Lauterbach L."/>
            <person name="Steele A.D."/>
            <person name="Gui C."/>
            <person name="Meng S."/>
            <person name="Li G."/>
            <person name="Viehrig K."/>
            <person name="Ye F."/>
            <person name="Su P."/>
            <person name="Kiefer A.F."/>
            <person name="Nichols A."/>
            <person name="Cepeda A.J."/>
            <person name="Yan W."/>
            <person name="Fan B."/>
            <person name="Jiang Y."/>
            <person name="Adhikari A."/>
            <person name="Zheng C.-J."/>
            <person name="Schuster L."/>
            <person name="Cowan T.M."/>
            <person name="Smanski M.J."/>
            <person name="Chevrette M.G."/>
            <person name="De Carvalho L.P.S."/>
            <person name="Shen B."/>
        </authorList>
    </citation>
    <scope>NUCLEOTIDE SEQUENCE [LARGE SCALE GENOMIC DNA]</scope>
    <source>
        <strain evidence="1 2">NPDC048320</strain>
    </source>
</reference>
<dbReference type="Proteomes" id="UP001604267">
    <property type="component" value="Unassembled WGS sequence"/>
</dbReference>
<protein>
    <submittedName>
        <fullName evidence="1">Ketosynthase</fullName>
    </submittedName>
</protein>
<sequence>MTDTLTGRLLVSEALVVPSGLSADGTTIEPAEVRRVPGFVESAFSPLVKAAVDSCLAPVTGGAALGDEGARTGLVLATLFGDTATADLGSRLLASGRVANPLLFYQSVPTTILGVVARDYGITGPTTCVALRGDLRGEALDLVDTLLDDGMDQVLLLGVGLAAEARPARAGARLADDGGPRAAAAAADAAVAFLVRRAGSWPQAAEAAVLPDADEHVPAFGSLAGLVQLYLAVRAERAAAAARAIAVDVGEALGGRRLHLLPEEPR</sequence>
<dbReference type="RefSeq" id="WP_392825164.1">
    <property type="nucleotide sequence ID" value="NZ_JBICYV010000029.1"/>
</dbReference>
<dbReference type="EMBL" id="JBICYV010000029">
    <property type="protein sequence ID" value="MFG3016395.1"/>
    <property type="molecule type" value="Genomic_DNA"/>
</dbReference>
<evidence type="ECO:0000313" key="2">
    <source>
        <dbReference type="Proteomes" id="UP001604267"/>
    </source>
</evidence>
<keyword evidence="2" id="KW-1185">Reference proteome</keyword>
<name>A0ABW7BGT8_9ACTN</name>
<evidence type="ECO:0000313" key="1">
    <source>
        <dbReference type="EMBL" id="MFG3016395.1"/>
    </source>
</evidence>